<dbReference type="Proteomes" id="UP000485058">
    <property type="component" value="Unassembled WGS sequence"/>
</dbReference>
<comment type="caution">
    <text evidence="1">The sequence shown here is derived from an EMBL/GenBank/DDBJ whole genome shotgun (WGS) entry which is preliminary data.</text>
</comment>
<dbReference type="AlphaFoldDB" id="A0A699ZX32"/>
<evidence type="ECO:0000313" key="1">
    <source>
        <dbReference type="EMBL" id="GFH26545.1"/>
    </source>
</evidence>
<feature type="non-terminal residue" evidence="1">
    <location>
        <position position="1"/>
    </location>
</feature>
<evidence type="ECO:0000313" key="2">
    <source>
        <dbReference type="Proteomes" id="UP000485058"/>
    </source>
</evidence>
<keyword evidence="2" id="KW-1185">Reference proteome</keyword>
<name>A0A699ZX32_HAELA</name>
<dbReference type="EMBL" id="BLLF01003162">
    <property type="protein sequence ID" value="GFH26545.1"/>
    <property type="molecule type" value="Genomic_DNA"/>
</dbReference>
<organism evidence="1 2">
    <name type="scientific">Haematococcus lacustris</name>
    <name type="common">Green alga</name>
    <name type="synonym">Haematococcus pluvialis</name>
    <dbReference type="NCBI Taxonomy" id="44745"/>
    <lineage>
        <taxon>Eukaryota</taxon>
        <taxon>Viridiplantae</taxon>
        <taxon>Chlorophyta</taxon>
        <taxon>core chlorophytes</taxon>
        <taxon>Chlorophyceae</taxon>
        <taxon>CS clade</taxon>
        <taxon>Chlamydomonadales</taxon>
        <taxon>Haematococcaceae</taxon>
        <taxon>Haematococcus</taxon>
    </lineage>
</organism>
<proteinExistence type="predicted"/>
<reference evidence="1 2" key="1">
    <citation type="submission" date="2020-02" db="EMBL/GenBank/DDBJ databases">
        <title>Draft genome sequence of Haematococcus lacustris strain NIES-144.</title>
        <authorList>
            <person name="Morimoto D."/>
            <person name="Nakagawa S."/>
            <person name="Yoshida T."/>
            <person name="Sawayama S."/>
        </authorList>
    </citation>
    <scope>NUCLEOTIDE SEQUENCE [LARGE SCALE GENOMIC DNA]</scope>
    <source>
        <strain evidence="1 2">NIES-144</strain>
    </source>
</reference>
<protein>
    <submittedName>
        <fullName evidence="1">Uncharacterized protein</fullName>
    </submittedName>
</protein>
<accession>A0A699ZX32</accession>
<gene>
    <name evidence="1" type="ORF">HaLaN_24713</name>
</gene>
<sequence>AGRAAGAQGLAGDGSSKADQWRPHVLAFLQDKKCTAPRIYLAQRLLKAGVPPAVTDRLSELAAKLFGNQVLTEGIKAMEERSAADAAFRAAVEQVAADERARMQASMMGSAA</sequence>